<keyword evidence="3" id="KW-1185">Reference proteome</keyword>
<reference evidence="3" key="1">
    <citation type="journal article" date="2019" name="Int. J. Syst. Evol. Microbiol.">
        <title>The Global Catalogue of Microorganisms (GCM) 10K type strain sequencing project: providing services to taxonomists for standard genome sequencing and annotation.</title>
        <authorList>
            <consortium name="The Broad Institute Genomics Platform"/>
            <consortium name="The Broad Institute Genome Sequencing Center for Infectious Disease"/>
            <person name="Wu L."/>
            <person name="Ma J."/>
        </authorList>
    </citation>
    <scope>NUCLEOTIDE SEQUENCE [LARGE SCALE GENOMIC DNA]</scope>
    <source>
        <strain evidence="3">CGMCC 1.12192</strain>
    </source>
</reference>
<proteinExistence type="predicted"/>
<protein>
    <submittedName>
        <fullName evidence="2">DUF6036 family nucleotidyltransferase</fullName>
    </submittedName>
</protein>
<evidence type="ECO:0000313" key="2">
    <source>
        <dbReference type="EMBL" id="MFC4829062.1"/>
    </source>
</evidence>
<comment type="caution">
    <text evidence="2">The sequence shown here is derived from an EMBL/GenBank/DDBJ whole genome shotgun (WGS) entry which is preliminary data.</text>
</comment>
<accession>A0ABV9RA84</accession>
<feature type="domain" description="DUF6036" evidence="1">
    <location>
        <begin position="13"/>
        <end position="137"/>
    </location>
</feature>
<dbReference type="EMBL" id="JBHSJC010000001">
    <property type="protein sequence ID" value="MFC4829062.1"/>
    <property type="molecule type" value="Genomic_DNA"/>
</dbReference>
<sequence length="194" mass="21065">MILLDRGDLIEGLRELVAELHAAGDPVGLRIVGGGALALRHFERRTTVDIDAVKVSPGDEAAVIEAAERIAQRRGWQPDWLNFKASQLAPWWGREVRWEAIHQDDLVTIEVAPADALLAMKLKASRPGRDTDDIRQLLAVCGIDSVEAADALFTEFFPGDSLTDRAWGMVERILAAGPLVPPIAPSPPNLDPGV</sequence>
<evidence type="ECO:0000259" key="1">
    <source>
        <dbReference type="Pfam" id="PF19502"/>
    </source>
</evidence>
<dbReference type="RefSeq" id="WP_204392485.1">
    <property type="nucleotide sequence ID" value="NZ_JAFBBW010000001.1"/>
</dbReference>
<gene>
    <name evidence="2" type="ORF">ACFPER_09695</name>
</gene>
<evidence type="ECO:0000313" key="3">
    <source>
        <dbReference type="Proteomes" id="UP001595960"/>
    </source>
</evidence>
<name>A0ABV9RA84_9MICO</name>
<dbReference type="Pfam" id="PF19502">
    <property type="entry name" value="DUF6036"/>
    <property type="match status" value="1"/>
</dbReference>
<organism evidence="2 3">
    <name type="scientific">Agromyces aurantiacus</name>
    <dbReference type="NCBI Taxonomy" id="165814"/>
    <lineage>
        <taxon>Bacteria</taxon>
        <taxon>Bacillati</taxon>
        <taxon>Actinomycetota</taxon>
        <taxon>Actinomycetes</taxon>
        <taxon>Micrococcales</taxon>
        <taxon>Microbacteriaceae</taxon>
        <taxon>Agromyces</taxon>
    </lineage>
</organism>
<dbReference type="InterPro" id="IPR045792">
    <property type="entry name" value="DUF6036"/>
</dbReference>
<dbReference type="Proteomes" id="UP001595960">
    <property type="component" value="Unassembled WGS sequence"/>
</dbReference>